<dbReference type="Proteomes" id="UP001149165">
    <property type="component" value="Unassembled WGS sequence"/>
</dbReference>
<gene>
    <name evidence="1" type="ORF">N7456_005643</name>
</gene>
<evidence type="ECO:0000313" key="2">
    <source>
        <dbReference type="Proteomes" id="UP001149165"/>
    </source>
</evidence>
<name>A0A9W9FYT0_9EURO</name>
<sequence>MSANSEPARWFKENLDEAQRDGRNVIVVMNGFDGLTTDVIAFVKLFQEHAERVRLRVFADEPRFFYEVDVQGVLDVFNGEIEPEQLDDSTFLFVDMFRQLGALEHSRYQEEHRCPESLPECHICTAKRLFRSLSLS</sequence>
<keyword evidence="2" id="KW-1185">Reference proteome</keyword>
<organism evidence="1 2">
    <name type="scientific">Penicillium angulare</name>
    <dbReference type="NCBI Taxonomy" id="116970"/>
    <lineage>
        <taxon>Eukaryota</taxon>
        <taxon>Fungi</taxon>
        <taxon>Dikarya</taxon>
        <taxon>Ascomycota</taxon>
        <taxon>Pezizomycotina</taxon>
        <taxon>Eurotiomycetes</taxon>
        <taxon>Eurotiomycetidae</taxon>
        <taxon>Eurotiales</taxon>
        <taxon>Aspergillaceae</taxon>
        <taxon>Penicillium</taxon>
    </lineage>
</organism>
<dbReference type="AlphaFoldDB" id="A0A9W9FYT0"/>
<accession>A0A9W9FYT0</accession>
<evidence type="ECO:0000313" key="1">
    <source>
        <dbReference type="EMBL" id="KAJ5108968.1"/>
    </source>
</evidence>
<comment type="caution">
    <text evidence="1">The sequence shown here is derived from an EMBL/GenBank/DDBJ whole genome shotgun (WGS) entry which is preliminary data.</text>
</comment>
<dbReference type="EMBL" id="JAPQKH010000003">
    <property type="protein sequence ID" value="KAJ5108968.1"/>
    <property type="molecule type" value="Genomic_DNA"/>
</dbReference>
<proteinExistence type="predicted"/>
<reference evidence="1" key="1">
    <citation type="submission" date="2022-11" db="EMBL/GenBank/DDBJ databases">
        <authorList>
            <person name="Petersen C."/>
        </authorList>
    </citation>
    <scope>NUCLEOTIDE SEQUENCE</scope>
    <source>
        <strain evidence="1">IBT 30069</strain>
    </source>
</reference>
<reference evidence="1" key="2">
    <citation type="journal article" date="2023" name="IMA Fungus">
        <title>Comparative genomic study of the Penicillium genus elucidates a diverse pangenome and 15 lateral gene transfer events.</title>
        <authorList>
            <person name="Petersen C."/>
            <person name="Sorensen T."/>
            <person name="Nielsen M.R."/>
            <person name="Sondergaard T.E."/>
            <person name="Sorensen J.L."/>
            <person name="Fitzpatrick D.A."/>
            <person name="Frisvad J.C."/>
            <person name="Nielsen K.L."/>
        </authorList>
    </citation>
    <scope>NUCLEOTIDE SEQUENCE</scope>
    <source>
        <strain evidence="1">IBT 30069</strain>
    </source>
</reference>
<dbReference type="OrthoDB" id="4358598at2759"/>
<protein>
    <submittedName>
        <fullName evidence="1">Uncharacterized protein</fullName>
    </submittedName>
</protein>